<dbReference type="InterPro" id="IPR025558">
    <property type="entry name" value="DUF4283"/>
</dbReference>
<proteinExistence type="predicted"/>
<dbReference type="Pfam" id="PF14111">
    <property type="entry name" value="DUF4283"/>
    <property type="match status" value="1"/>
</dbReference>
<dbReference type="PANTHER" id="PTHR33233:SF14">
    <property type="entry name" value="ENDONUCLEASE_EXONUCLEASE_PHOSPHATASE"/>
    <property type="match status" value="1"/>
</dbReference>
<dbReference type="OrthoDB" id="1939300at2759"/>
<feature type="region of interest" description="Disordered" evidence="1">
    <location>
        <begin position="176"/>
        <end position="198"/>
    </location>
</feature>
<organism evidence="3 4">
    <name type="scientific">Carnegiea gigantea</name>
    <dbReference type="NCBI Taxonomy" id="171969"/>
    <lineage>
        <taxon>Eukaryota</taxon>
        <taxon>Viridiplantae</taxon>
        <taxon>Streptophyta</taxon>
        <taxon>Embryophyta</taxon>
        <taxon>Tracheophyta</taxon>
        <taxon>Spermatophyta</taxon>
        <taxon>Magnoliopsida</taxon>
        <taxon>eudicotyledons</taxon>
        <taxon>Gunneridae</taxon>
        <taxon>Pentapetalae</taxon>
        <taxon>Caryophyllales</taxon>
        <taxon>Cactineae</taxon>
        <taxon>Cactaceae</taxon>
        <taxon>Cactoideae</taxon>
        <taxon>Echinocereeae</taxon>
        <taxon>Carnegiea</taxon>
    </lineage>
</organism>
<dbReference type="EMBL" id="JAKOGI010000579">
    <property type="protein sequence ID" value="KAJ8432855.1"/>
    <property type="molecule type" value="Genomic_DNA"/>
</dbReference>
<dbReference type="AlphaFoldDB" id="A0A9Q1Q9G2"/>
<evidence type="ECO:0000259" key="2">
    <source>
        <dbReference type="Pfam" id="PF14111"/>
    </source>
</evidence>
<feature type="region of interest" description="Disordered" evidence="1">
    <location>
        <begin position="1"/>
        <end position="25"/>
    </location>
</feature>
<reference evidence="3" key="1">
    <citation type="submission" date="2022-04" db="EMBL/GenBank/DDBJ databases">
        <title>Carnegiea gigantea Genome sequencing and assembly v2.</title>
        <authorList>
            <person name="Copetti D."/>
            <person name="Sanderson M.J."/>
            <person name="Burquez A."/>
            <person name="Wojciechowski M.F."/>
        </authorList>
    </citation>
    <scope>NUCLEOTIDE SEQUENCE</scope>
    <source>
        <strain evidence="3">SGP5-SGP5p</strain>
        <tissue evidence="3">Aerial part</tissue>
    </source>
</reference>
<evidence type="ECO:0000256" key="1">
    <source>
        <dbReference type="SAM" id="MobiDB-lite"/>
    </source>
</evidence>
<evidence type="ECO:0000313" key="3">
    <source>
        <dbReference type="EMBL" id="KAJ8432855.1"/>
    </source>
</evidence>
<accession>A0A9Q1Q9G2</accession>
<comment type="caution">
    <text evidence="3">The sequence shown here is derived from an EMBL/GenBank/DDBJ whole genome shotgun (WGS) entry which is preliminary data.</text>
</comment>
<sequence length="430" mass="49030">MALNSSQVLRSSISPERTTNSNRQAVSCSLPAVPQTNLRNGSHGISLRQQRCAYYWEAWLSPQSDSLWGLCSGATNSVLSRRSSVLCHFTESCQTKSVEDVRQADECADITGDGHEEEEIQKSAQPHDFAPPARGLAVAYKYAYNDAKFVNERARNDMILLSRPIESQNCQNEEIHTSATQDQHQEEDLDAKSNGTVPWQEHSSSIQVNTASSYVSLVDPEEETDLKFVSAEIIDGRKIANIDKEDVENEIKYRQNAVICFVLGANPPYEIMQGFIRRIWGVYEIDKILQVRKGVFMVRFQNIQAKLAVGGIYYFDAKPVLVKGWDPQMDLQTENIKSLPIWVQLPELDVKFWGNESLSKIGSILGIPLKTDRYTKEEMMIKYARILIDMPLDGQFPEYIEFFNEEGVLIRQQVHYEWKPINCTYYKMFG</sequence>
<evidence type="ECO:0000313" key="4">
    <source>
        <dbReference type="Proteomes" id="UP001153076"/>
    </source>
</evidence>
<feature type="domain" description="DUF4283" evidence="2">
    <location>
        <begin position="255"/>
        <end position="331"/>
    </location>
</feature>
<dbReference type="Proteomes" id="UP001153076">
    <property type="component" value="Unassembled WGS sequence"/>
</dbReference>
<name>A0A9Q1Q9G2_9CARY</name>
<protein>
    <recommendedName>
        <fullName evidence="2">DUF4283 domain-containing protein</fullName>
    </recommendedName>
</protein>
<gene>
    <name evidence="3" type="ORF">Cgig2_024543</name>
</gene>
<keyword evidence="4" id="KW-1185">Reference proteome</keyword>
<dbReference type="PANTHER" id="PTHR33233">
    <property type="entry name" value="ENDONUCLEASE/EXONUCLEASE/PHOSPHATASE"/>
    <property type="match status" value="1"/>
</dbReference>